<evidence type="ECO:0000313" key="2">
    <source>
        <dbReference type="Proteomes" id="UP001444071"/>
    </source>
</evidence>
<organism evidence="1 2">
    <name type="scientific">Xenotaenia resolanae</name>
    <dbReference type="NCBI Taxonomy" id="208358"/>
    <lineage>
        <taxon>Eukaryota</taxon>
        <taxon>Metazoa</taxon>
        <taxon>Chordata</taxon>
        <taxon>Craniata</taxon>
        <taxon>Vertebrata</taxon>
        <taxon>Euteleostomi</taxon>
        <taxon>Actinopterygii</taxon>
        <taxon>Neopterygii</taxon>
        <taxon>Teleostei</taxon>
        <taxon>Neoteleostei</taxon>
        <taxon>Acanthomorphata</taxon>
        <taxon>Ovalentaria</taxon>
        <taxon>Atherinomorphae</taxon>
        <taxon>Cyprinodontiformes</taxon>
        <taxon>Goodeidae</taxon>
        <taxon>Xenotaenia</taxon>
    </lineage>
</organism>
<proteinExistence type="predicted"/>
<dbReference type="Proteomes" id="UP001444071">
    <property type="component" value="Unassembled WGS sequence"/>
</dbReference>
<sequence length="111" mass="12675">VGADLSAAVRVQSKHRCSNSWLEILVRAQKVNIYTLSTYCFTVNYITSFRGKKHHKQTETAECTHLQVQTFTEVNLSTTEKDKTLTRCKNVVSLWKIILGARIPVCPIFIF</sequence>
<protein>
    <submittedName>
        <fullName evidence="1">Uncharacterized protein</fullName>
    </submittedName>
</protein>
<reference evidence="1 2" key="1">
    <citation type="submission" date="2021-06" db="EMBL/GenBank/DDBJ databases">
        <authorList>
            <person name="Palmer J.M."/>
        </authorList>
    </citation>
    <scope>NUCLEOTIDE SEQUENCE [LARGE SCALE GENOMIC DNA]</scope>
    <source>
        <strain evidence="1 2">XR_2019</strain>
        <tissue evidence="1">Muscle</tissue>
    </source>
</reference>
<accession>A0ABV0W5I7</accession>
<name>A0ABV0W5I7_9TELE</name>
<keyword evidence="2" id="KW-1185">Reference proteome</keyword>
<gene>
    <name evidence="1" type="ORF">XENORESO_019803</name>
</gene>
<evidence type="ECO:0000313" key="1">
    <source>
        <dbReference type="EMBL" id="MEQ2264806.1"/>
    </source>
</evidence>
<comment type="caution">
    <text evidence="1">The sequence shown here is derived from an EMBL/GenBank/DDBJ whole genome shotgun (WGS) entry which is preliminary data.</text>
</comment>
<dbReference type="EMBL" id="JAHRIM010030776">
    <property type="protein sequence ID" value="MEQ2264806.1"/>
    <property type="molecule type" value="Genomic_DNA"/>
</dbReference>
<feature type="non-terminal residue" evidence="1">
    <location>
        <position position="1"/>
    </location>
</feature>